<dbReference type="EMBL" id="JACMSC010000016">
    <property type="protein sequence ID" value="KAG6483470.1"/>
    <property type="molecule type" value="Genomic_DNA"/>
</dbReference>
<evidence type="ECO:0000256" key="8">
    <source>
        <dbReference type="ARBA" id="ARBA00023027"/>
    </source>
</evidence>
<accession>A0A8J5FG80</accession>
<evidence type="ECO:0000256" key="11">
    <source>
        <dbReference type="ARBA" id="ARBA00047726"/>
    </source>
</evidence>
<evidence type="ECO:0000256" key="2">
    <source>
        <dbReference type="ARBA" id="ARBA00022692"/>
    </source>
</evidence>
<comment type="catalytic activity">
    <reaction evidence="12">
        <text>a plastoquinone + NADH + (n+1) H(+)(in) = a plastoquinol + NAD(+) + n H(+)(out)</text>
        <dbReference type="Rhea" id="RHEA:42608"/>
        <dbReference type="Rhea" id="RHEA-COMP:9561"/>
        <dbReference type="Rhea" id="RHEA-COMP:9562"/>
        <dbReference type="ChEBI" id="CHEBI:15378"/>
        <dbReference type="ChEBI" id="CHEBI:17757"/>
        <dbReference type="ChEBI" id="CHEBI:57540"/>
        <dbReference type="ChEBI" id="CHEBI:57945"/>
        <dbReference type="ChEBI" id="CHEBI:62192"/>
    </reaction>
</comment>
<evidence type="ECO:0000313" key="15">
    <source>
        <dbReference type="Proteomes" id="UP000734854"/>
    </source>
</evidence>
<evidence type="ECO:0000256" key="6">
    <source>
        <dbReference type="ARBA" id="ARBA00022967"/>
    </source>
</evidence>
<evidence type="ECO:0008006" key="16">
    <source>
        <dbReference type="Google" id="ProtNLM"/>
    </source>
</evidence>
<dbReference type="AlphaFoldDB" id="A0A8J5FG80"/>
<evidence type="ECO:0000256" key="3">
    <source>
        <dbReference type="ARBA" id="ARBA00022719"/>
    </source>
</evidence>
<dbReference type="Proteomes" id="UP000734854">
    <property type="component" value="Unassembled WGS sequence"/>
</dbReference>
<evidence type="ECO:0000256" key="5">
    <source>
        <dbReference type="ARBA" id="ARBA00022957"/>
    </source>
</evidence>
<keyword evidence="2 13" id="KW-0812">Transmembrane</keyword>
<keyword evidence="10 13" id="KW-0472">Membrane</keyword>
<organism evidence="14 15">
    <name type="scientific">Zingiber officinale</name>
    <name type="common">Ginger</name>
    <name type="synonym">Amomum zingiber</name>
    <dbReference type="NCBI Taxonomy" id="94328"/>
    <lineage>
        <taxon>Eukaryota</taxon>
        <taxon>Viridiplantae</taxon>
        <taxon>Streptophyta</taxon>
        <taxon>Embryophyta</taxon>
        <taxon>Tracheophyta</taxon>
        <taxon>Spermatophyta</taxon>
        <taxon>Magnoliopsida</taxon>
        <taxon>Liliopsida</taxon>
        <taxon>Zingiberales</taxon>
        <taxon>Zingiberaceae</taxon>
        <taxon>Zingiber</taxon>
    </lineage>
</organism>
<name>A0A8J5FG80_ZINOF</name>
<feature type="transmembrane region" description="Helical" evidence="13">
    <location>
        <begin position="228"/>
        <end position="250"/>
    </location>
</feature>
<dbReference type="GO" id="GO:0016020">
    <property type="term" value="C:membrane"/>
    <property type="evidence" value="ECO:0007669"/>
    <property type="project" value="UniProtKB-SubCell"/>
</dbReference>
<protein>
    <recommendedName>
        <fullName evidence="16">NADH dehydrogenase-like complex L</fullName>
    </recommendedName>
</protein>
<evidence type="ECO:0000256" key="9">
    <source>
        <dbReference type="ARBA" id="ARBA00023078"/>
    </source>
</evidence>
<evidence type="ECO:0000256" key="12">
    <source>
        <dbReference type="ARBA" id="ARBA00048026"/>
    </source>
</evidence>
<comment type="caution">
    <text evidence="14">The sequence shown here is derived from an EMBL/GenBank/DDBJ whole genome shotgun (WGS) entry which is preliminary data.</text>
</comment>
<dbReference type="PANTHER" id="PTHR36727">
    <property type="entry name" value="NAD(P)H-QUINONE OXIDOREDUCTASE SUBUNIT L, CHLOROPLASTIC"/>
    <property type="match status" value="1"/>
</dbReference>
<dbReference type="Pfam" id="PF10716">
    <property type="entry name" value="NdhL"/>
    <property type="match status" value="1"/>
</dbReference>
<reference evidence="14 15" key="1">
    <citation type="submission" date="2020-08" db="EMBL/GenBank/DDBJ databases">
        <title>Plant Genome Project.</title>
        <authorList>
            <person name="Zhang R.-G."/>
        </authorList>
    </citation>
    <scope>NUCLEOTIDE SEQUENCE [LARGE SCALE GENOMIC DNA]</scope>
    <source>
        <tissue evidence="14">Rhizome</tissue>
    </source>
</reference>
<dbReference type="PANTHER" id="PTHR36727:SF2">
    <property type="entry name" value="NAD(P)H-QUINONE OXIDOREDUCTASE SUBUNIT L, CHLOROPLASTIC"/>
    <property type="match status" value="1"/>
</dbReference>
<feature type="transmembrane region" description="Helical" evidence="13">
    <location>
        <begin position="262"/>
        <end position="282"/>
    </location>
</feature>
<evidence type="ECO:0000256" key="1">
    <source>
        <dbReference type="ARBA" id="ARBA00004141"/>
    </source>
</evidence>
<dbReference type="GO" id="GO:0048038">
    <property type="term" value="F:quinone binding"/>
    <property type="evidence" value="ECO:0007669"/>
    <property type="project" value="UniProtKB-KW"/>
</dbReference>
<keyword evidence="5" id="KW-0618">Plastoquinone</keyword>
<keyword evidence="7 13" id="KW-1133">Transmembrane helix</keyword>
<evidence type="ECO:0000313" key="14">
    <source>
        <dbReference type="EMBL" id="KAG6483470.1"/>
    </source>
</evidence>
<comment type="catalytic activity">
    <reaction evidence="11">
        <text>a plastoquinone + NADPH + (n+1) H(+)(in) = a plastoquinol + NADP(+) + n H(+)(out)</text>
        <dbReference type="Rhea" id="RHEA:42612"/>
        <dbReference type="Rhea" id="RHEA-COMP:9561"/>
        <dbReference type="Rhea" id="RHEA-COMP:9562"/>
        <dbReference type="ChEBI" id="CHEBI:15378"/>
        <dbReference type="ChEBI" id="CHEBI:17757"/>
        <dbReference type="ChEBI" id="CHEBI:57783"/>
        <dbReference type="ChEBI" id="CHEBI:58349"/>
        <dbReference type="ChEBI" id="CHEBI:62192"/>
    </reaction>
</comment>
<keyword evidence="9" id="KW-0793">Thylakoid</keyword>
<evidence type="ECO:0000256" key="4">
    <source>
        <dbReference type="ARBA" id="ARBA00022857"/>
    </source>
</evidence>
<dbReference type="InterPro" id="IPR019654">
    <property type="entry name" value="NADH-quinone_OxRdatse_su_L"/>
</dbReference>
<evidence type="ECO:0000256" key="13">
    <source>
        <dbReference type="SAM" id="Phobius"/>
    </source>
</evidence>
<feature type="transmembrane region" description="Helical" evidence="13">
    <location>
        <begin position="77"/>
        <end position="97"/>
    </location>
</feature>
<evidence type="ECO:0000256" key="10">
    <source>
        <dbReference type="ARBA" id="ARBA00023136"/>
    </source>
</evidence>
<evidence type="ECO:0000256" key="7">
    <source>
        <dbReference type="ARBA" id="ARBA00022989"/>
    </source>
</evidence>
<keyword evidence="15" id="KW-1185">Reference proteome</keyword>
<keyword evidence="6" id="KW-1278">Translocase</keyword>
<gene>
    <name evidence="14" type="ORF">ZIOFF_060117</name>
</gene>
<comment type="subcellular location">
    <subcellularLocation>
        <location evidence="1">Membrane</location>
        <topology evidence="1">Multi-pass membrane protein</topology>
    </subcellularLocation>
</comment>
<keyword evidence="8" id="KW-0520">NAD</keyword>
<keyword evidence="4" id="KW-0521">NADP</keyword>
<sequence>MACGRAKLRRSAPVVPPLGLAEGGGLFDVSAEPPKRKILRNAVTIASQVGMVLWRYVLLQLLPHAQLLPQARCLPLLKLLCALAIVASCSIVASSSLPPFAKTHPLLGESPLVVRVKRPNNHIRDLELELCPIVSKFKMSNSWTFVPATLHCVPLLRLPRPSLSLRPSSLHKHMASCCAPSSGTPRSSQLHSLTSLLHYGAIMAATEAPSALAVTGDNNMEDDLLTTLLGGGAILFVYLFVVPPIIMNWLRLRWYKRKFLETYLQFMFVFLFFPGLLLWAPFINFRPFPRDPTMEYPWSTPKDDVPLYKPRKLTR</sequence>
<keyword evidence="3" id="KW-0874">Quinone</keyword>
<dbReference type="GO" id="GO:0016655">
    <property type="term" value="F:oxidoreductase activity, acting on NAD(P)H, quinone or similar compound as acceptor"/>
    <property type="evidence" value="ECO:0007669"/>
    <property type="project" value="InterPro"/>
</dbReference>
<proteinExistence type="predicted"/>